<dbReference type="Pfam" id="PF04432">
    <property type="entry name" value="FrhB_FdhB_C"/>
    <property type="match status" value="1"/>
</dbReference>
<dbReference type="EMBL" id="JBBMEZ010000028">
    <property type="protein sequence ID" value="MEQ2470518.1"/>
    <property type="molecule type" value="Genomic_DNA"/>
</dbReference>
<dbReference type="InterPro" id="IPR017900">
    <property type="entry name" value="4Fe4S_Fe_S_CS"/>
</dbReference>
<dbReference type="InterPro" id="IPR052977">
    <property type="entry name" value="Polyferredoxin-like_ET"/>
</dbReference>
<dbReference type="Proteomes" id="UP001490816">
    <property type="component" value="Unassembled WGS sequence"/>
</dbReference>
<dbReference type="PANTHER" id="PTHR43193">
    <property type="match status" value="1"/>
</dbReference>
<dbReference type="PROSITE" id="PS51379">
    <property type="entry name" value="4FE4S_FER_2"/>
    <property type="match status" value="2"/>
</dbReference>
<dbReference type="PROSITE" id="PS00198">
    <property type="entry name" value="4FE4S_FER_1"/>
    <property type="match status" value="1"/>
</dbReference>
<proteinExistence type="predicted"/>
<feature type="domain" description="4Fe-4S ferredoxin-type" evidence="4">
    <location>
        <begin position="35"/>
        <end position="65"/>
    </location>
</feature>
<dbReference type="InterPro" id="IPR007525">
    <property type="entry name" value="FrhB_FdhB_C"/>
</dbReference>
<dbReference type="Gene3D" id="3.30.70.20">
    <property type="match status" value="1"/>
</dbReference>
<evidence type="ECO:0000256" key="1">
    <source>
        <dbReference type="ARBA" id="ARBA00022723"/>
    </source>
</evidence>
<keyword evidence="1" id="KW-0479">Metal-binding</keyword>
<keyword evidence="3" id="KW-0411">Iron-sulfur</keyword>
<sequence>MQIFPSKSECCGCSACKQICPKGAIAMKPDSEGFLYPQIDVSLCIECGACQKICAFQNGYEKNHSKTAYAIKHKDFNTRFTSRSGAVFVALSDYILNKKGSVYGAAFQDDFSVSHIRATDRYVRDKFKGSKYVQSDMKDTFKSVKNDLNNDMYVMFSGTACQVAGLKRYLGKCDTSKLYTCDIACHGVPSPIIWKEYLKHCEKKFCGKVTKADFRDKTIGWNTHKEAIWIDDNKHILNGYTYLFYEDDIERPSCYNCKYSNLDRPADLTLADFWGIDRVVENFNDNKGVSLLLVNSEKGSRILNKVIGNIHCVECDLNASIKSNPNLSCPTAKPDSREDFWDFYYKNGFEKTFKKYYNKIIIKKIKRRIMNKDEVL</sequence>
<dbReference type="RefSeq" id="WP_367286137.1">
    <property type="nucleotide sequence ID" value="NZ_JBBMEZ010000028.1"/>
</dbReference>
<evidence type="ECO:0000259" key="4">
    <source>
        <dbReference type="PROSITE" id="PS51379"/>
    </source>
</evidence>
<accession>A0ABV1FAV8</accession>
<evidence type="ECO:0000256" key="2">
    <source>
        <dbReference type="ARBA" id="ARBA00023004"/>
    </source>
</evidence>
<dbReference type="PANTHER" id="PTHR43193:SF2">
    <property type="entry name" value="POLYFERREDOXIN PROTEIN FWDF"/>
    <property type="match status" value="1"/>
</dbReference>
<dbReference type="SUPFAM" id="SSF54862">
    <property type="entry name" value="4Fe-4S ferredoxins"/>
    <property type="match status" value="1"/>
</dbReference>
<dbReference type="Pfam" id="PF12838">
    <property type="entry name" value="Fer4_7"/>
    <property type="match status" value="1"/>
</dbReference>
<name>A0ABV1FAV8_9FIRM</name>
<gene>
    <name evidence="5" type="ORF">WMO39_09300</name>
</gene>
<keyword evidence="6" id="KW-1185">Reference proteome</keyword>
<feature type="domain" description="4Fe-4S ferredoxin-type" evidence="4">
    <location>
        <begin position="1"/>
        <end position="30"/>
    </location>
</feature>
<organism evidence="5 6">
    <name type="scientific">Ruminococcoides intestinale</name>
    <dbReference type="NCBI Taxonomy" id="3133162"/>
    <lineage>
        <taxon>Bacteria</taxon>
        <taxon>Bacillati</taxon>
        <taxon>Bacillota</taxon>
        <taxon>Clostridia</taxon>
        <taxon>Eubacteriales</taxon>
        <taxon>Oscillospiraceae</taxon>
        <taxon>Ruminococcoides</taxon>
    </lineage>
</organism>
<comment type="caution">
    <text evidence="5">The sequence shown here is derived from an EMBL/GenBank/DDBJ whole genome shotgun (WGS) entry which is preliminary data.</text>
</comment>
<evidence type="ECO:0000256" key="3">
    <source>
        <dbReference type="ARBA" id="ARBA00023014"/>
    </source>
</evidence>
<evidence type="ECO:0000313" key="6">
    <source>
        <dbReference type="Proteomes" id="UP001490816"/>
    </source>
</evidence>
<protein>
    <submittedName>
        <fullName evidence="5">Coenzyme F420 hydrogenase/dehydrogenase, beta subunit C-terminal domain</fullName>
    </submittedName>
</protein>
<reference evidence="5 6" key="1">
    <citation type="submission" date="2024-03" db="EMBL/GenBank/DDBJ databases">
        <title>Human intestinal bacterial collection.</title>
        <authorList>
            <person name="Pauvert C."/>
            <person name="Hitch T.C.A."/>
            <person name="Clavel T."/>
        </authorList>
    </citation>
    <scope>NUCLEOTIDE SEQUENCE [LARGE SCALE GENOMIC DNA]</scope>
    <source>
        <strain evidence="5 6">CLA-JM-H38</strain>
    </source>
</reference>
<evidence type="ECO:0000313" key="5">
    <source>
        <dbReference type="EMBL" id="MEQ2470518.1"/>
    </source>
</evidence>
<keyword evidence="2" id="KW-0408">Iron</keyword>
<dbReference type="InterPro" id="IPR017896">
    <property type="entry name" value="4Fe4S_Fe-S-bd"/>
</dbReference>